<dbReference type="AlphaFoldDB" id="A0A975BL89"/>
<organism evidence="1 2">
    <name type="scientific">Desulfonema magnum</name>
    <dbReference type="NCBI Taxonomy" id="45655"/>
    <lineage>
        <taxon>Bacteria</taxon>
        <taxon>Pseudomonadati</taxon>
        <taxon>Thermodesulfobacteriota</taxon>
        <taxon>Desulfobacteria</taxon>
        <taxon>Desulfobacterales</taxon>
        <taxon>Desulfococcaceae</taxon>
        <taxon>Desulfonema</taxon>
    </lineage>
</organism>
<sequence>MRHEYWQKYQSLFDNTPIDEDHFKLDNYLTEYVYDTLKEEFISPNI</sequence>
<evidence type="ECO:0000313" key="2">
    <source>
        <dbReference type="Proteomes" id="UP000663722"/>
    </source>
</evidence>
<accession>A0A975BL89</accession>
<dbReference type="RefSeq" id="WP_207682469.1">
    <property type="nucleotide sequence ID" value="NZ_CP061800.1"/>
</dbReference>
<reference evidence="1" key="1">
    <citation type="journal article" date="2021" name="Microb. Physiol.">
        <title>Proteogenomic Insights into the Physiology of Marine, Sulfate-Reducing, Filamentous Desulfonema limicola and Desulfonema magnum.</title>
        <authorList>
            <person name="Schnaars V."/>
            <person name="Wohlbrand L."/>
            <person name="Scheve S."/>
            <person name="Hinrichs C."/>
            <person name="Reinhardt R."/>
            <person name="Rabus R."/>
        </authorList>
    </citation>
    <scope>NUCLEOTIDE SEQUENCE</scope>
    <source>
        <strain evidence="1">4be13</strain>
    </source>
</reference>
<protein>
    <submittedName>
        <fullName evidence="1">Uncharacterized protein</fullName>
    </submittedName>
</protein>
<evidence type="ECO:0000313" key="1">
    <source>
        <dbReference type="EMBL" id="QTA87144.1"/>
    </source>
</evidence>
<proteinExistence type="predicted"/>
<keyword evidence="2" id="KW-1185">Reference proteome</keyword>
<dbReference type="EMBL" id="CP061800">
    <property type="protein sequence ID" value="QTA87144.1"/>
    <property type="molecule type" value="Genomic_DNA"/>
</dbReference>
<name>A0A975BL89_9BACT</name>
<dbReference type="Proteomes" id="UP000663722">
    <property type="component" value="Chromosome"/>
</dbReference>
<dbReference type="KEGG" id="dmm:dnm_031730"/>
<gene>
    <name evidence="1" type="ORF">dnm_031730</name>
</gene>